<feature type="compositionally biased region" description="Basic and acidic residues" evidence="1">
    <location>
        <begin position="43"/>
        <end position="68"/>
    </location>
</feature>
<accession>A0A5S6QQR7</accession>
<feature type="compositionally biased region" description="Polar residues" evidence="1">
    <location>
        <begin position="71"/>
        <end position="80"/>
    </location>
</feature>
<reference evidence="3" key="1">
    <citation type="submission" date="2019-12" db="UniProtKB">
        <authorList>
            <consortium name="WormBaseParasite"/>
        </authorList>
    </citation>
    <scope>IDENTIFICATION</scope>
</reference>
<sequence>MESSFHRPSVHTSDRRIRAGRNRLVKHKEERKHGHTNLYDSTFPKRRDQKDKRPKPKKVEERKSEAWKLKSSISETIINT</sequence>
<organism evidence="2 3">
    <name type="scientific">Trichuris muris</name>
    <name type="common">Mouse whipworm</name>
    <dbReference type="NCBI Taxonomy" id="70415"/>
    <lineage>
        <taxon>Eukaryota</taxon>
        <taxon>Metazoa</taxon>
        <taxon>Ecdysozoa</taxon>
        <taxon>Nematoda</taxon>
        <taxon>Enoplea</taxon>
        <taxon>Dorylaimia</taxon>
        <taxon>Trichinellida</taxon>
        <taxon>Trichuridae</taxon>
        <taxon>Trichuris</taxon>
    </lineage>
</organism>
<proteinExistence type="predicted"/>
<dbReference type="WBParaSite" id="TMUE_2000009575.1">
    <property type="protein sequence ID" value="TMUE_2000009575.1"/>
    <property type="gene ID" value="WBGene00287024"/>
</dbReference>
<keyword evidence="2" id="KW-1185">Reference proteome</keyword>
<dbReference type="AlphaFoldDB" id="A0A5S6QQR7"/>
<evidence type="ECO:0000313" key="2">
    <source>
        <dbReference type="Proteomes" id="UP000046395"/>
    </source>
</evidence>
<feature type="region of interest" description="Disordered" evidence="1">
    <location>
        <begin position="1"/>
        <end position="80"/>
    </location>
</feature>
<protein>
    <submittedName>
        <fullName evidence="3">Uncharacterized protein</fullName>
    </submittedName>
</protein>
<evidence type="ECO:0000313" key="3">
    <source>
        <dbReference type="WBParaSite" id="TMUE_2000009575.1"/>
    </source>
</evidence>
<dbReference type="Proteomes" id="UP000046395">
    <property type="component" value="Unassembled WGS sequence"/>
</dbReference>
<name>A0A5S6QQR7_TRIMR</name>
<evidence type="ECO:0000256" key="1">
    <source>
        <dbReference type="SAM" id="MobiDB-lite"/>
    </source>
</evidence>